<dbReference type="Gene3D" id="3.30.70.270">
    <property type="match status" value="1"/>
</dbReference>
<dbReference type="PANTHER" id="PTHR44757">
    <property type="entry name" value="DIGUANYLATE CYCLASE DGCP"/>
    <property type="match status" value="1"/>
</dbReference>
<dbReference type="PANTHER" id="PTHR44757:SF2">
    <property type="entry name" value="BIOFILM ARCHITECTURE MAINTENANCE PROTEIN MBAA"/>
    <property type="match status" value="1"/>
</dbReference>
<dbReference type="CDD" id="cd01948">
    <property type="entry name" value="EAL"/>
    <property type="match status" value="1"/>
</dbReference>
<keyword evidence="1" id="KW-0812">Transmembrane</keyword>
<feature type="transmembrane region" description="Helical" evidence="1">
    <location>
        <begin position="195"/>
        <end position="214"/>
    </location>
</feature>
<evidence type="ECO:0008006" key="6">
    <source>
        <dbReference type="Google" id="ProtNLM"/>
    </source>
</evidence>
<feature type="transmembrane region" description="Helical" evidence="1">
    <location>
        <begin position="130"/>
        <end position="148"/>
    </location>
</feature>
<dbReference type="Proteomes" id="UP001501074">
    <property type="component" value="Unassembled WGS sequence"/>
</dbReference>
<dbReference type="PROSITE" id="PS50887">
    <property type="entry name" value="GGDEF"/>
    <property type="match status" value="1"/>
</dbReference>
<dbReference type="InterPro" id="IPR000160">
    <property type="entry name" value="GGDEF_dom"/>
</dbReference>
<keyword evidence="1" id="KW-0472">Membrane</keyword>
<evidence type="ECO:0000313" key="4">
    <source>
        <dbReference type="EMBL" id="GAA3598993.1"/>
    </source>
</evidence>
<dbReference type="InterPro" id="IPR001633">
    <property type="entry name" value="EAL_dom"/>
</dbReference>
<feature type="transmembrane region" description="Helical" evidence="1">
    <location>
        <begin position="287"/>
        <end position="306"/>
    </location>
</feature>
<dbReference type="NCBIfam" id="TIGR00254">
    <property type="entry name" value="GGDEF"/>
    <property type="match status" value="1"/>
</dbReference>
<feature type="domain" description="EAL" evidence="2">
    <location>
        <begin position="482"/>
        <end position="735"/>
    </location>
</feature>
<dbReference type="InterPro" id="IPR043128">
    <property type="entry name" value="Rev_trsase/Diguanyl_cyclase"/>
</dbReference>
<dbReference type="SMART" id="SM00052">
    <property type="entry name" value="EAL"/>
    <property type="match status" value="1"/>
</dbReference>
<sequence length="742" mass="79485">MRAVRWMCGVVVTALLVYCVLVALSESGVLTLNQLVVVGLPQLVFAGSAVTCGLRATRVPADRRAWALIAAGMASYALGSLLWQLVYDGRDDVPYPGPADALWLALAPLSVAAIWLMLRARIHRRSSFLLDGAIAGLGLASVGSLMLFPRITDAAVEGSLAEIVTNFAYPVVDLGLAAAAVGAMAALGAWRQPGWVLLVTGFLAFTVADSWYLVLVIDGTFEHGGWNDASYLVADALIALAALRPEETGPPRISSTVNNREFLAPLLFSLPPLAVLVLGSLSTSPLAIVLAIGALGALAVRTALTMREVVALSDMRRVAGTDSLTGLPNRRAFYDLLERKTTGTGAVLIIDLDRFKEINDALGHQVGDELLREVATRFAARVPEPGVIARLGGDEFAVHLPLTSRDEAARTAAGLIAALEEPFTVGGTLLHVGGSIGITSLLPGTQVGRALAQADMAMYRAKTARTGFETYDDAEHSSAWDRLATIEALRLAFDRHQLSLAFQPIVDARTRQIRSVEALVRWTHPERGFVPPDVFLPLAEHAGLMPQITSIVLDLAFDEADALRRLGYNIAVSVNLSASDLMNGSLEHELAQRLARRSLPASAIKIEITESLLVDSHGRAGDFLLAVRDLGFELLVDDFGTGYSSMAYLHDLPVATLKIDRAFTSRLSTDARTGIIVASTIDMAHRLGLSVVAEGVETEEEMTWLQAGDCDLIQGYLIAKPLAAVALHAWLADQRVPREEKV</sequence>
<keyword evidence="5" id="KW-1185">Reference proteome</keyword>
<dbReference type="Pfam" id="PF00563">
    <property type="entry name" value="EAL"/>
    <property type="match status" value="1"/>
</dbReference>
<dbReference type="CDD" id="cd01949">
    <property type="entry name" value="GGDEF"/>
    <property type="match status" value="1"/>
</dbReference>
<evidence type="ECO:0000259" key="2">
    <source>
        <dbReference type="PROSITE" id="PS50883"/>
    </source>
</evidence>
<dbReference type="SMART" id="SM00267">
    <property type="entry name" value="GGDEF"/>
    <property type="match status" value="1"/>
</dbReference>
<protein>
    <recommendedName>
        <fullName evidence="6">Diguanylate cyclase/phosphodiesterase</fullName>
    </recommendedName>
</protein>
<dbReference type="EMBL" id="BAAAZO010000002">
    <property type="protein sequence ID" value="GAA3598993.1"/>
    <property type="molecule type" value="Genomic_DNA"/>
</dbReference>
<dbReference type="InterPro" id="IPR029787">
    <property type="entry name" value="Nucleotide_cyclase"/>
</dbReference>
<organism evidence="4 5">
    <name type="scientific">Kineosporia mesophila</name>
    <dbReference type="NCBI Taxonomy" id="566012"/>
    <lineage>
        <taxon>Bacteria</taxon>
        <taxon>Bacillati</taxon>
        <taxon>Actinomycetota</taxon>
        <taxon>Actinomycetes</taxon>
        <taxon>Kineosporiales</taxon>
        <taxon>Kineosporiaceae</taxon>
        <taxon>Kineosporia</taxon>
    </lineage>
</organism>
<gene>
    <name evidence="4" type="ORF">GCM10022223_12980</name>
</gene>
<proteinExistence type="predicted"/>
<keyword evidence="1" id="KW-1133">Transmembrane helix</keyword>
<evidence type="ECO:0000313" key="5">
    <source>
        <dbReference type="Proteomes" id="UP001501074"/>
    </source>
</evidence>
<evidence type="ECO:0000256" key="1">
    <source>
        <dbReference type="SAM" id="Phobius"/>
    </source>
</evidence>
<accession>A0ABP6Z866</accession>
<dbReference type="SUPFAM" id="SSF55073">
    <property type="entry name" value="Nucleotide cyclase"/>
    <property type="match status" value="1"/>
</dbReference>
<evidence type="ECO:0000259" key="3">
    <source>
        <dbReference type="PROSITE" id="PS50887"/>
    </source>
</evidence>
<comment type="caution">
    <text evidence="4">The sequence shown here is derived from an EMBL/GenBank/DDBJ whole genome shotgun (WGS) entry which is preliminary data.</text>
</comment>
<dbReference type="PROSITE" id="PS50883">
    <property type="entry name" value="EAL"/>
    <property type="match status" value="1"/>
</dbReference>
<feature type="transmembrane region" description="Helical" evidence="1">
    <location>
        <begin position="66"/>
        <end position="86"/>
    </location>
</feature>
<name>A0ABP6Z866_9ACTN</name>
<dbReference type="Gene3D" id="3.20.20.450">
    <property type="entry name" value="EAL domain"/>
    <property type="match status" value="1"/>
</dbReference>
<dbReference type="Pfam" id="PF00990">
    <property type="entry name" value="GGDEF"/>
    <property type="match status" value="1"/>
</dbReference>
<dbReference type="InterPro" id="IPR052155">
    <property type="entry name" value="Biofilm_reg_signaling"/>
</dbReference>
<dbReference type="SUPFAM" id="SSF141868">
    <property type="entry name" value="EAL domain-like"/>
    <property type="match status" value="1"/>
</dbReference>
<feature type="transmembrane region" description="Helical" evidence="1">
    <location>
        <begin position="101"/>
        <end position="118"/>
    </location>
</feature>
<feature type="transmembrane region" description="Helical" evidence="1">
    <location>
        <begin position="263"/>
        <end position="281"/>
    </location>
</feature>
<feature type="domain" description="GGDEF" evidence="3">
    <location>
        <begin position="343"/>
        <end position="473"/>
    </location>
</feature>
<feature type="transmembrane region" description="Helical" evidence="1">
    <location>
        <begin position="35"/>
        <end position="54"/>
    </location>
</feature>
<dbReference type="InterPro" id="IPR035919">
    <property type="entry name" value="EAL_sf"/>
</dbReference>
<reference evidence="5" key="1">
    <citation type="journal article" date="2019" name="Int. J. Syst. Evol. Microbiol.">
        <title>The Global Catalogue of Microorganisms (GCM) 10K type strain sequencing project: providing services to taxonomists for standard genome sequencing and annotation.</title>
        <authorList>
            <consortium name="The Broad Institute Genomics Platform"/>
            <consortium name="The Broad Institute Genome Sequencing Center for Infectious Disease"/>
            <person name="Wu L."/>
            <person name="Ma J."/>
        </authorList>
    </citation>
    <scope>NUCLEOTIDE SEQUENCE [LARGE SCALE GENOMIC DNA]</scope>
    <source>
        <strain evidence="5">JCM 16902</strain>
    </source>
</reference>
<feature type="transmembrane region" description="Helical" evidence="1">
    <location>
        <begin position="168"/>
        <end position="188"/>
    </location>
</feature>